<gene>
    <name evidence="9" type="ORF">ZIOFF_025896</name>
</gene>
<keyword evidence="10" id="KW-1185">Reference proteome</keyword>
<reference evidence="9 10" key="1">
    <citation type="submission" date="2020-08" db="EMBL/GenBank/DDBJ databases">
        <title>Plant Genome Project.</title>
        <authorList>
            <person name="Zhang R.-G."/>
        </authorList>
    </citation>
    <scope>NUCLEOTIDE SEQUENCE [LARGE SCALE GENOMIC DNA]</scope>
    <source>
        <tissue evidence="9">Rhizome</tissue>
    </source>
</reference>
<evidence type="ECO:0000313" key="10">
    <source>
        <dbReference type="Proteomes" id="UP000734854"/>
    </source>
</evidence>
<dbReference type="SUPFAM" id="SSF54919">
    <property type="entry name" value="Nucleoside diphosphate kinase, NDK"/>
    <property type="match status" value="1"/>
</dbReference>
<evidence type="ECO:0000256" key="1">
    <source>
        <dbReference type="ARBA" id="ARBA00000082"/>
    </source>
</evidence>
<comment type="catalytic activity">
    <reaction evidence="2">
        <text>a ribonucleoside 5'-diphosphate + ATP = a ribonucleoside 5'-triphosphate + ADP</text>
        <dbReference type="Rhea" id="RHEA:18113"/>
        <dbReference type="ChEBI" id="CHEBI:30616"/>
        <dbReference type="ChEBI" id="CHEBI:57930"/>
        <dbReference type="ChEBI" id="CHEBI:61557"/>
        <dbReference type="ChEBI" id="CHEBI:456216"/>
        <dbReference type="EC" id="2.7.4.6"/>
    </reaction>
</comment>
<evidence type="ECO:0000256" key="4">
    <source>
        <dbReference type="ARBA" id="ARBA00008142"/>
    </source>
</evidence>
<dbReference type="EC" id="2.7.4.6" evidence="5"/>
<feature type="domain" description="Nucleoside diphosphate kinase-like" evidence="8">
    <location>
        <begin position="154"/>
        <end position="195"/>
    </location>
</feature>
<dbReference type="GO" id="GO:0004550">
    <property type="term" value="F:nucleoside diphosphate kinase activity"/>
    <property type="evidence" value="ECO:0007669"/>
    <property type="project" value="UniProtKB-EC"/>
</dbReference>
<accession>A0A8J5GUU9</accession>
<dbReference type="PANTHER" id="PTHR11349">
    <property type="entry name" value="NUCLEOSIDE DIPHOSPHATE KINASE"/>
    <property type="match status" value="1"/>
</dbReference>
<keyword evidence="7" id="KW-0418">Kinase</keyword>
<evidence type="ECO:0000313" key="9">
    <source>
        <dbReference type="EMBL" id="KAG6515482.1"/>
    </source>
</evidence>
<comment type="caution">
    <text evidence="9">The sequence shown here is derived from an EMBL/GenBank/DDBJ whole genome shotgun (WGS) entry which is preliminary data.</text>
</comment>
<dbReference type="InterPro" id="IPR036850">
    <property type="entry name" value="NDK-like_dom_sf"/>
</dbReference>
<name>A0A8J5GUU9_ZINOF</name>
<comment type="similarity">
    <text evidence="4">Belongs to the NDK family.</text>
</comment>
<dbReference type="Gene3D" id="3.30.70.141">
    <property type="entry name" value="Nucleoside diphosphate kinase-like domain"/>
    <property type="match status" value="1"/>
</dbReference>
<proteinExistence type="inferred from homology"/>
<comment type="cofactor">
    <cofactor evidence="3">
        <name>Mg(2+)</name>
        <dbReference type="ChEBI" id="CHEBI:18420"/>
    </cofactor>
</comment>
<evidence type="ECO:0000256" key="2">
    <source>
        <dbReference type="ARBA" id="ARBA00000937"/>
    </source>
</evidence>
<keyword evidence="6" id="KW-0808">Transferase</keyword>
<evidence type="ECO:0000256" key="3">
    <source>
        <dbReference type="ARBA" id="ARBA00001946"/>
    </source>
</evidence>
<evidence type="ECO:0000256" key="5">
    <source>
        <dbReference type="ARBA" id="ARBA00012966"/>
    </source>
</evidence>
<comment type="catalytic activity">
    <reaction evidence="1">
        <text>a 2'-deoxyribonucleoside 5'-diphosphate + ATP = a 2'-deoxyribonucleoside 5'-triphosphate + ADP</text>
        <dbReference type="Rhea" id="RHEA:44640"/>
        <dbReference type="ChEBI" id="CHEBI:30616"/>
        <dbReference type="ChEBI" id="CHEBI:61560"/>
        <dbReference type="ChEBI" id="CHEBI:73316"/>
        <dbReference type="ChEBI" id="CHEBI:456216"/>
        <dbReference type="EC" id="2.7.4.6"/>
    </reaction>
</comment>
<dbReference type="AlphaFoldDB" id="A0A8J5GUU9"/>
<dbReference type="Proteomes" id="UP000734854">
    <property type="component" value="Unassembled WGS sequence"/>
</dbReference>
<dbReference type="EMBL" id="JACMSC010000007">
    <property type="protein sequence ID" value="KAG6515482.1"/>
    <property type="molecule type" value="Genomic_DNA"/>
</dbReference>
<dbReference type="InterPro" id="IPR034907">
    <property type="entry name" value="NDK-like_dom"/>
</dbReference>
<evidence type="ECO:0000259" key="8">
    <source>
        <dbReference type="Pfam" id="PF00334"/>
    </source>
</evidence>
<evidence type="ECO:0000256" key="6">
    <source>
        <dbReference type="ARBA" id="ARBA00022679"/>
    </source>
</evidence>
<sequence length="306" mass="34054">MVSTIYVRSPKVWGSKRNIFTVNIIPYVILFHLPNEGSNSFSPAGLHSSILAPLFVAHAIAPAAFGDPAVGHPAVGHPADGDAAHAEDAQPLASPMRKVVVSIRCQQIDWLLFEKKGFYLKGEDFTNYNPFLFSPSTLEKKREIFLVIFVRRSGLKLVGVERSFAEKHYVDLSAKPFFGSLVEYIISGPVVAMDLCVGLLRCATYTTLRSMMLPSNMLITMLIEGRMMDKSTADVASDGYHKYKILHLLVKTSSEYDSLKLLDRGFVNPKGLQFYNNFIDELGLDWSYLASSFEFANLAGLVEKIM</sequence>
<protein>
    <recommendedName>
        <fullName evidence="5">nucleoside-diphosphate kinase</fullName>
        <ecNumber evidence="5">2.7.4.6</ecNumber>
    </recommendedName>
</protein>
<dbReference type="Pfam" id="PF00334">
    <property type="entry name" value="NDK"/>
    <property type="match status" value="1"/>
</dbReference>
<organism evidence="9 10">
    <name type="scientific">Zingiber officinale</name>
    <name type="common">Ginger</name>
    <name type="synonym">Amomum zingiber</name>
    <dbReference type="NCBI Taxonomy" id="94328"/>
    <lineage>
        <taxon>Eukaryota</taxon>
        <taxon>Viridiplantae</taxon>
        <taxon>Streptophyta</taxon>
        <taxon>Embryophyta</taxon>
        <taxon>Tracheophyta</taxon>
        <taxon>Spermatophyta</taxon>
        <taxon>Magnoliopsida</taxon>
        <taxon>Liliopsida</taxon>
        <taxon>Zingiberales</taxon>
        <taxon>Zingiberaceae</taxon>
        <taxon>Zingiber</taxon>
    </lineage>
</organism>
<evidence type="ECO:0000256" key="7">
    <source>
        <dbReference type="ARBA" id="ARBA00022777"/>
    </source>
</evidence>